<keyword evidence="3" id="KW-0413">Isomerase</keyword>
<dbReference type="PANTHER" id="PTHR12110:SF41">
    <property type="entry name" value="INOSOSE DEHYDRATASE"/>
    <property type="match status" value="1"/>
</dbReference>
<dbReference type="PANTHER" id="PTHR12110">
    <property type="entry name" value="HYDROXYPYRUVATE ISOMERASE"/>
    <property type="match status" value="1"/>
</dbReference>
<dbReference type="RefSeq" id="WP_009053539.1">
    <property type="nucleotide sequence ID" value="NZ_AJYA01000006.1"/>
</dbReference>
<feature type="signal peptide" evidence="1">
    <location>
        <begin position="1"/>
        <end position="24"/>
    </location>
</feature>
<accession>I5C9A5</accession>
<dbReference type="InterPro" id="IPR036237">
    <property type="entry name" value="Xyl_isomerase-like_sf"/>
</dbReference>
<dbReference type="SUPFAM" id="SSF51658">
    <property type="entry name" value="Xylose isomerase-like"/>
    <property type="match status" value="1"/>
</dbReference>
<comment type="caution">
    <text evidence="3">The sequence shown here is derived from an EMBL/GenBank/DDBJ whole genome shotgun (WGS) entry which is preliminary data.</text>
</comment>
<name>I5C9A5_9BACT</name>
<reference evidence="3 4" key="1">
    <citation type="submission" date="2012-05" db="EMBL/GenBank/DDBJ databases">
        <title>Genome sequence of Nitritalea halalkaliphila LW7.</title>
        <authorList>
            <person name="Jangir P.K."/>
            <person name="Singh A."/>
            <person name="Shivaji S."/>
            <person name="Sharma R."/>
        </authorList>
    </citation>
    <scope>NUCLEOTIDE SEQUENCE [LARGE SCALE GENOMIC DNA]</scope>
    <source>
        <strain evidence="3 4">LW7</strain>
    </source>
</reference>
<sequence>MQRRLFIKSGSLALAGLGAGLAWSCGPAATSDTESSEEMSEEKSHAHPALGLACFTLPRSLDKDFAGTLREIAAAGYAEIELFGPYAYSTLAAQEAWKIGAGSMGLRGSGYYGLSPKEVRSLLDENGLRAPSIHIELDSLQENMGAIAEAAQIVGHEKVGIAMLPAPMRMNLDGYKRSADIFNEVGAAAQKEGLQFFYHNHGYGHQELEGAIPFDLLLERTDPELVKMQLDIFWFTAAGADPIRYLQEHPKRFVSLHVKDMLELRRFEGDGGSPEEWMSLFPFLTDVGAGVLPLQDILCAAQEAGVQHYFLEKDLTQEPIQAIQTAYAHLSRLDWSCGNSSS</sequence>
<dbReference type="EMBL" id="AJYA01000006">
    <property type="protein sequence ID" value="EIM78407.1"/>
    <property type="molecule type" value="Genomic_DNA"/>
</dbReference>
<dbReference type="InterPro" id="IPR013022">
    <property type="entry name" value="Xyl_isomerase-like_TIM-brl"/>
</dbReference>
<keyword evidence="4" id="KW-1185">Reference proteome</keyword>
<evidence type="ECO:0000313" key="3">
    <source>
        <dbReference type="EMBL" id="EIM78407.1"/>
    </source>
</evidence>
<proteinExistence type="predicted"/>
<protein>
    <submittedName>
        <fullName evidence="3">Xylose isomerase domain-containing protein</fullName>
    </submittedName>
</protein>
<dbReference type="GO" id="GO:0016853">
    <property type="term" value="F:isomerase activity"/>
    <property type="evidence" value="ECO:0007669"/>
    <property type="project" value="UniProtKB-KW"/>
</dbReference>
<dbReference type="STRING" id="1189621.A3SI_03413"/>
<evidence type="ECO:0000313" key="4">
    <source>
        <dbReference type="Proteomes" id="UP000005551"/>
    </source>
</evidence>
<dbReference type="InterPro" id="IPR050312">
    <property type="entry name" value="IolE/XylAMocC-like"/>
</dbReference>
<dbReference type="AlphaFoldDB" id="I5C9A5"/>
<dbReference type="Pfam" id="PF01261">
    <property type="entry name" value="AP_endonuc_2"/>
    <property type="match status" value="1"/>
</dbReference>
<keyword evidence="1" id="KW-0732">Signal</keyword>
<organism evidence="3 4">
    <name type="scientific">Nitritalea halalkaliphila LW7</name>
    <dbReference type="NCBI Taxonomy" id="1189621"/>
    <lineage>
        <taxon>Bacteria</taxon>
        <taxon>Pseudomonadati</taxon>
        <taxon>Bacteroidota</taxon>
        <taxon>Cytophagia</taxon>
        <taxon>Cytophagales</taxon>
        <taxon>Cyclobacteriaceae</taxon>
        <taxon>Nitritalea</taxon>
    </lineage>
</organism>
<feature type="chain" id="PRO_5003700047" evidence="1">
    <location>
        <begin position="25"/>
        <end position="342"/>
    </location>
</feature>
<evidence type="ECO:0000256" key="1">
    <source>
        <dbReference type="SAM" id="SignalP"/>
    </source>
</evidence>
<dbReference type="Gene3D" id="3.20.20.150">
    <property type="entry name" value="Divalent-metal-dependent TIM barrel enzymes"/>
    <property type="match status" value="1"/>
</dbReference>
<feature type="domain" description="Xylose isomerase-like TIM barrel" evidence="2">
    <location>
        <begin position="71"/>
        <end position="288"/>
    </location>
</feature>
<gene>
    <name evidence="3" type="ORF">A3SI_03413</name>
</gene>
<dbReference type="Proteomes" id="UP000005551">
    <property type="component" value="Unassembled WGS sequence"/>
</dbReference>
<evidence type="ECO:0000259" key="2">
    <source>
        <dbReference type="Pfam" id="PF01261"/>
    </source>
</evidence>